<dbReference type="Gene3D" id="1.25.40.10">
    <property type="entry name" value="Tetratricopeptide repeat domain"/>
    <property type="match status" value="1"/>
</dbReference>
<feature type="domain" description="GGDEF" evidence="4">
    <location>
        <begin position="488"/>
        <end position="625"/>
    </location>
</feature>
<proteinExistence type="predicted"/>
<name>A0ABY6B3V9_9BURK</name>
<dbReference type="SUPFAM" id="SSF55073">
    <property type="entry name" value="Nucleotide cyclase"/>
    <property type="match status" value="1"/>
</dbReference>
<dbReference type="NCBIfam" id="TIGR00254">
    <property type="entry name" value="GGDEF"/>
    <property type="match status" value="1"/>
</dbReference>
<dbReference type="InterPro" id="IPR029787">
    <property type="entry name" value="Nucleotide_cyclase"/>
</dbReference>
<keyword evidence="3" id="KW-0472">Membrane</keyword>
<dbReference type="PANTHER" id="PTHR45138:SF9">
    <property type="entry name" value="DIGUANYLATE CYCLASE DGCM-RELATED"/>
    <property type="match status" value="1"/>
</dbReference>
<dbReference type="SMART" id="SM00267">
    <property type="entry name" value="GGDEF"/>
    <property type="match status" value="1"/>
</dbReference>
<dbReference type="EMBL" id="CP104562">
    <property type="protein sequence ID" value="UXH78213.1"/>
    <property type="molecule type" value="Genomic_DNA"/>
</dbReference>
<dbReference type="PROSITE" id="PS50887">
    <property type="entry name" value="GGDEF"/>
    <property type="match status" value="1"/>
</dbReference>
<keyword evidence="3" id="KW-1133">Transmembrane helix</keyword>
<evidence type="ECO:0000256" key="2">
    <source>
        <dbReference type="ARBA" id="ARBA00034247"/>
    </source>
</evidence>
<dbReference type="InterPro" id="IPR043128">
    <property type="entry name" value="Rev_trsase/Diguanyl_cyclase"/>
</dbReference>
<evidence type="ECO:0000313" key="5">
    <source>
        <dbReference type="EMBL" id="UXH78213.1"/>
    </source>
</evidence>
<reference evidence="5" key="1">
    <citation type="submission" date="2022-10" db="EMBL/GenBank/DDBJ databases">
        <title>Characterization and whole genome sequencing of a new Roseateles species, isolated from fresh water.</title>
        <authorList>
            <person name="Guliayeva D.Y."/>
            <person name="Akhremchuk A.E."/>
            <person name="Sikolenko M.A."/>
            <person name="Valentovich L.N."/>
            <person name="Sidarenka A.V."/>
        </authorList>
    </citation>
    <scope>NUCLEOTIDE SEQUENCE</scope>
    <source>
        <strain evidence="5">BIM B-1768</strain>
    </source>
</reference>
<protein>
    <recommendedName>
        <fullName evidence="1">diguanylate cyclase</fullName>
        <ecNumber evidence="1">2.7.7.65</ecNumber>
    </recommendedName>
</protein>
<comment type="catalytic activity">
    <reaction evidence="2">
        <text>2 GTP = 3',3'-c-di-GMP + 2 diphosphate</text>
        <dbReference type="Rhea" id="RHEA:24898"/>
        <dbReference type="ChEBI" id="CHEBI:33019"/>
        <dbReference type="ChEBI" id="CHEBI:37565"/>
        <dbReference type="ChEBI" id="CHEBI:58805"/>
        <dbReference type="EC" id="2.7.7.65"/>
    </reaction>
</comment>
<evidence type="ECO:0000313" key="6">
    <source>
        <dbReference type="Proteomes" id="UP001064933"/>
    </source>
</evidence>
<dbReference type="EC" id="2.7.7.65" evidence="1"/>
<dbReference type="Gene3D" id="3.30.70.270">
    <property type="match status" value="1"/>
</dbReference>
<dbReference type="Proteomes" id="UP001064933">
    <property type="component" value="Chromosome"/>
</dbReference>
<evidence type="ECO:0000256" key="1">
    <source>
        <dbReference type="ARBA" id="ARBA00012528"/>
    </source>
</evidence>
<accession>A0ABY6B3V9</accession>
<dbReference type="SUPFAM" id="SSF48452">
    <property type="entry name" value="TPR-like"/>
    <property type="match status" value="1"/>
</dbReference>
<evidence type="ECO:0000259" key="4">
    <source>
        <dbReference type="PROSITE" id="PS50887"/>
    </source>
</evidence>
<dbReference type="InterPro" id="IPR050469">
    <property type="entry name" value="Diguanylate_Cyclase"/>
</dbReference>
<organism evidence="5 6">
    <name type="scientific">Roseateles amylovorans</name>
    <dbReference type="NCBI Taxonomy" id="2978473"/>
    <lineage>
        <taxon>Bacteria</taxon>
        <taxon>Pseudomonadati</taxon>
        <taxon>Pseudomonadota</taxon>
        <taxon>Betaproteobacteria</taxon>
        <taxon>Burkholderiales</taxon>
        <taxon>Sphaerotilaceae</taxon>
        <taxon>Roseateles</taxon>
    </lineage>
</organism>
<dbReference type="PANTHER" id="PTHR45138">
    <property type="entry name" value="REGULATORY COMPONENTS OF SENSORY TRANSDUCTION SYSTEM"/>
    <property type="match status" value="1"/>
</dbReference>
<keyword evidence="3" id="KW-0812">Transmembrane</keyword>
<gene>
    <name evidence="5" type="ORF">N4261_25235</name>
</gene>
<sequence length="665" mass="73347">MIAAGLGAAAQAHGPDRALDLQLSQWERQSYNDPGGALRGLRALRVDPQHADQRMTIDYMIGRVQAVSGDVDQARLIGDELESRPGGAPLARILRAEVQDRIGLTVKAGDLAQQALADLEPACVPTANAAHKLGPNCQWRATYHAMRLLARAQGARGELAFADARLRQALALAQAVPDAYTSAQTMGLLALSAQSLDQSAIAHQWVTQASQLSQGDVLAMVRIRMIEATLAARRADQQAQRAALEDGLRLAEHADARREVASMRTNLADAYMHSNEPAKAAEQARAALPVVLEFGDQRLERTLRHNLSVALILLRQLEPARREIERVNEIARGDSDNVRRSLQLRELGEAYAKVGQWREALRLYHEERALSAETAQRNRESSLQQLRLKYDSEAKQRDLELLRRDQALKRQELANRRLAQYVGVGLAALLGLSVILLGVMLVRVRDANRQLRVNQRLLRAQSERDPLTDLANRRHFLSVMDRQARTEFQGALLMIDIDHFKVVNDRHGHAAGDAVICEVARRISQAVRIDDLVVRWGGEEFLVFAPGVAQEQLQLMAERILMTVGDEPIPTEDGALSVTCSIGFAHFPLAPAQLTLHWEQAVNWADMALYTAKSQGRNRARGVIAVQASDAQALRQIEANFEAACSSGLVTMQTLRGPDEEAVSA</sequence>
<keyword evidence="6" id="KW-1185">Reference proteome</keyword>
<feature type="transmembrane region" description="Helical" evidence="3">
    <location>
        <begin position="418"/>
        <end position="442"/>
    </location>
</feature>
<dbReference type="CDD" id="cd01949">
    <property type="entry name" value="GGDEF"/>
    <property type="match status" value="1"/>
</dbReference>
<evidence type="ECO:0000256" key="3">
    <source>
        <dbReference type="SAM" id="Phobius"/>
    </source>
</evidence>
<dbReference type="InterPro" id="IPR011990">
    <property type="entry name" value="TPR-like_helical_dom_sf"/>
</dbReference>
<dbReference type="InterPro" id="IPR000160">
    <property type="entry name" value="GGDEF_dom"/>
</dbReference>
<dbReference type="RefSeq" id="WP_261757992.1">
    <property type="nucleotide sequence ID" value="NZ_CP104562.2"/>
</dbReference>
<dbReference type="Pfam" id="PF00990">
    <property type="entry name" value="GGDEF"/>
    <property type="match status" value="1"/>
</dbReference>